<evidence type="ECO:0000313" key="1">
    <source>
        <dbReference type="EMBL" id="KAJ9663507.1"/>
    </source>
</evidence>
<accession>A0ACC3AIV5</accession>
<evidence type="ECO:0000313" key="2">
    <source>
        <dbReference type="Proteomes" id="UP001172386"/>
    </source>
</evidence>
<gene>
    <name evidence="1" type="ORF">H2198_000773</name>
</gene>
<reference evidence="1" key="1">
    <citation type="submission" date="2022-10" db="EMBL/GenBank/DDBJ databases">
        <title>Culturing micro-colonial fungi from biological soil crusts in the Mojave desert and describing Neophaeococcomyces mojavensis, and introducing the new genera and species Taxawa tesnikishii.</title>
        <authorList>
            <person name="Kurbessoian T."/>
            <person name="Stajich J.E."/>
        </authorList>
    </citation>
    <scope>NUCLEOTIDE SEQUENCE</scope>
    <source>
        <strain evidence="1">JES_112</strain>
    </source>
</reference>
<organism evidence="1 2">
    <name type="scientific">Neophaeococcomyces mojaviensis</name>
    <dbReference type="NCBI Taxonomy" id="3383035"/>
    <lineage>
        <taxon>Eukaryota</taxon>
        <taxon>Fungi</taxon>
        <taxon>Dikarya</taxon>
        <taxon>Ascomycota</taxon>
        <taxon>Pezizomycotina</taxon>
        <taxon>Eurotiomycetes</taxon>
        <taxon>Chaetothyriomycetidae</taxon>
        <taxon>Chaetothyriales</taxon>
        <taxon>Chaetothyriales incertae sedis</taxon>
        <taxon>Neophaeococcomyces</taxon>
    </lineage>
</organism>
<comment type="caution">
    <text evidence="1">The sequence shown here is derived from an EMBL/GenBank/DDBJ whole genome shotgun (WGS) entry which is preliminary data.</text>
</comment>
<proteinExistence type="predicted"/>
<dbReference type="EMBL" id="JAPDRQ010000008">
    <property type="protein sequence ID" value="KAJ9663507.1"/>
    <property type="molecule type" value="Genomic_DNA"/>
</dbReference>
<name>A0ACC3AIV5_9EURO</name>
<dbReference type="Proteomes" id="UP001172386">
    <property type="component" value="Unassembled WGS sequence"/>
</dbReference>
<sequence>MVPNQNTLDTKTLTCAYWYAWMHRGGHPCWRGNECKYAHFEREGMKVAELPFTPPGSRTAMAGTNAKIYVQAQQQQQEMVASQPTAGFRSIDSAAPLSGVVSAPGATTSRAADGFLSHRTATRSQPRHISSSDWRKDREQNRTTDSASALRPPEMTERPDSQGLFLPYLRAMSDTHTSPPPDLSSKTPSPTPSTEPSTPRLPIRDFRPSVNLRCMGCNSRYNEDAYCDDCVRRLELILPSELRQDWDHQALQEHIDSVGIIGQGW</sequence>
<protein>
    <submittedName>
        <fullName evidence="1">Uncharacterized protein</fullName>
    </submittedName>
</protein>
<keyword evidence="2" id="KW-1185">Reference proteome</keyword>